<evidence type="ECO:0000313" key="4">
    <source>
        <dbReference type="WormBase" id="SRAE_1000076200"/>
    </source>
</evidence>
<proteinExistence type="predicted"/>
<keyword evidence="2" id="KW-1185">Reference proteome</keyword>
<reference evidence="1" key="1">
    <citation type="submission" date="2014-09" db="EMBL/GenBank/DDBJ databases">
        <authorList>
            <person name="Aslett A.Martin."/>
        </authorList>
    </citation>
    <scope>NUCLEOTIDE SEQUENCE</scope>
    <source>
        <strain evidence="1">ED321 Heterogonic</strain>
    </source>
</reference>
<dbReference type="RefSeq" id="XP_024501692.1">
    <property type="nucleotide sequence ID" value="XM_024647634.1"/>
</dbReference>
<evidence type="ECO:0000313" key="1">
    <source>
        <dbReference type="EMBL" id="CEF62490.1"/>
    </source>
</evidence>
<dbReference type="CTD" id="36374855"/>
<accession>A0A090KY92</accession>
<dbReference type="EMBL" id="LN609528">
    <property type="protein sequence ID" value="CEF62490.1"/>
    <property type="molecule type" value="Genomic_DNA"/>
</dbReference>
<evidence type="ECO:0000313" key="3">
    <source>
        <dbReference type="WBParaSite" id="SRAE_1000076200.1"/>
    </source>
</evidence>
<reference evidence="2" key="2">
    <citation type="submission" date="2014-09" db="EMBL/GenBank/DDBJ databases">
        <authorList>
            <person name="Martin A.A."/>
        </authorList>
    </citation>
    <scope>NUCLEOTIDE SEQUENCE</scope>
    <source>
        <strain evidence="2">ED321</strain>
    </source>
</reference>
<dbReference type="WormBase" id="SRAE_1000076200">
    <property type="protein sequence ID" value="SRP12287"/>
    <property type="gene ID" value="WBGene00257360"/>
</dbReference>
<dbReference type="Proteomes" id="UP000035682">
    <property type="component" value="Unplaced"/>
</dbReference>
<reference evidence="3" key="3">
    <citation type="submission" date="2020-12" db="UniProtKB">
        <authorList>
            <consortium name="WormBaseParasite"/>
        </authorList>
    </citation>
    <scope>IDENTIFICATION</scope>
</reference>
<protein>
    <submittedName>
        <fullName evidence="3">F-box domain-containing protein</fullName>
    </submittedName>
</protein>
<sequence length="552" mass="65509">MSDEGTFLAVLNNEYFAKNLLSYILSINDLDNLSLSCRAAYRSVSLTKNKLVLKKRKFCTTLIINDKEKQRQVPGTGRIRNLFLNNESFNIEKNFYGSLLPEERDLVDEIHFRIEDQRKITLTNKYDDYAPKIAKVIDEYFEMFTNARILNFMDSCNNFPSGFPLAVIRYLKSSKIKIITNININSILKYYADKSTSKNNFFTNLKNLKEFGFCIDKRKQQNLTDNEIKQFEPFVEYLSRQSHIIYTFYRTTILYHTPENKTILKMLLKYKLNIKIDHRLSWHYLSLLKDFNMHSLMDFNKIQHFNFTYAPQSDLNGILAKLQCLNSMIFYFPSALYQFAFPPRSGRIDRTELENEWPLDNLRNCYYLEEVCIVSEISIRNLSEFNCLPFPLHMLMRHVIENLPQSVTKLTIIANEKLTTKMVNAINNSLPNLKELTLWNVRIRINDILEKLTSLEFLYVNMPINFKIPTTVKYLIVEHPIKECNCPNRIAKPYNHDLENKELFDLYPHFMLITQEHNTPVKIFFKNIYERNRYQEAVRTIRERIDLFLLPI</sequence>
<evidence type="ECO:0000313" key="2">
    <source>
        <dbReference type="Proteomes" id="UP000035682"/>
    </source>
</evidence>
<dbReference type="AlphaFoldDB" id="A0A090KY92"/>
<gene>
    <name evidence="1 3 4" type="ORF">SRAE_1000076200</name>
</gene>
<dbReference type="GeneID" id="36374855"/>
<organism evidence="1">
    <name type="scientific">Strongyloides ratti</name>
    <name type="common">Parasitic roundworm</name>
    <dbReference type="NCBI Taxonomy" id="34506"/>
    <lineage>
        <taxon>Eukaryota</taxon>
        <taxon>Metazoa</taxon>
        <taxon>Ecdysozoa</taxon>
        <taxon>Nematoda</taxon>
        <taxon>Chromadorea</taxon>
        <taxon>Rhabditida</taxon>
        <taxon>Tylenchina</taxon>
        <taxon>Panagrolaimomorpha</taxon>
        <taxon>Strongyloidoidea</taxon>
        <taxon>Strongyloididae</taxon>
        <taxon>Strongyloides</taxon>
    </lineage>
</organism>
<dbReference type="WBParaSite" id="SRAE_1000076200.1">
    <property type="protein sequence ID" value="SRAE_1000076200.1"/>
    <property type="gene ID" value="WBGene00257360"/>
</dbReference>
<name>A0A090KY92_STRRB</name>